<dbReference type="Gene3D" id="3.40.50.300">
    <property type="entry name" value="P-loop containing nucleotide triphosphate hydrolases"/>
    <property type="match status" value="1"/>
</dbReference>
<name>K1LZP6_CECL9</name>
<gene>
    <name evidence="2" type="ORF">B879_01793</name>
</gene>
<keyword evidence="3" id="KW-1185">Reference proteome</keyword>
<evidence type="ECO:0000313" key="3">
    <source>
        <dbReference type="Proteomes" id="UP000004478"/>
    </source>
</evidence>
<dbReference type="PANTHER" id="PTHR34301">
    <property type="entry name" value="DNA-BINDING PROTEIN-RELATED"/>
    <property type="match status" value="1"/>
</dbReference>
<feature type="domain" description="ATPase" evidence="1">
    <location>
        <begin position="18"/>
        <end position="188"/>
    </location>
</feature>
<dbReference type="AlphaFoldDB" id="K1LZP6"/>
<comment type="caution">
    <text evidence="2">The sequence shown here is derived from an EMBL/GenBank/DDBJ whole genome shotgun (WGS) entry which is preliminary data.</text>
</comment>
<protein>
    <submittedName>
        <fullName evidence="2">Putative ATPase (AAA+ superfamily)</fullName>
    </submittedName>
</protein>
<dbReference type="SUPFAM" id="SSF52540">
    <property type="entry name" value="P-loop containing nucleoside triphosphate hydrolases"/>
    <property type="match status" value="1"/>
</dbReference>
<dbReference type="OrthoDB" id="9805535at2"/>
<evidence type="ECO:0000313" key="2">
    <source>
        <dbReference type="EMBL" id="EKB49589.1"/>
    </source>
</evidence>
<dbReference type="EMBL" id="AMGM01000022">
    <property type="protein sequence ID" value="EKB49589.1"/>
    <property type="molecule type" value="Genomic_DNA"/>
</dbReference>
<dbReference type="RefSeq" id="WP_009184824.1">
    <property type="nucleotide sequence ID" value="NZ_AMGM01000022.1"/>
</dbReference>
<dbReference type="InterPro" id="IPR027417">
    <property type="entry name" value="P-loop_NTPase"/>
</dbReference>
<evidence type="ECO:0000259" key="1">
    <source>
        <dbReference type="Pfam" id="PF01637"/>
    </source>
</evidence>
<dbReference type="GO" id="GO:0005524">
    <property type="term" value="F:ATP binding"/>
    <property type="evidence" value="ECO:0007669"/>
    <property type="project" value="InterPro"/>
</dbReference>
<sequence>MHPTSPFPTTGYYGPKYFCDREIETQNILSMLTGGESCLLLGIRRLGKTALIRHVMGKLPKGWTGIYLDILHTENEKEFLNSLASGLLQSIPEKSPFGKNVWNFIKSLRPTISFDALSGIPQVGLDVKDTPKQVKDIFQFLVQQDIPIVVAIDEFQQIGNYPGKNTDAWLRGLIQSLPNVRFIFAGSQQHILSSMFTEPGRPFFKSASPLKIEKIDQQAYAKFIEEKFADEGRSISPSIIYQMLDWTMCHTYYVQLLCNRVFQTGKKFIEEQLWHQEANRILQEQEPFFFHYRSLLTIQQWKLLKAIALEKEVIEPTSKAFVSSHNLGSPSTVLRSLEALQSKELIYKEYKKNGMAFYGVYDVLFQRWMDRQV</sequence>
<dbReference type="Pfam" id="PF01637">
    <property type="entry name" value="ATPase_2"/>
    <property type="match status" value="1"/>
</dbReference>
<dbReference type="Proteomes" id="UP000004478">
    <property type="component" value="Unassembled WGS sequence"/>
</dbReference>
<accession>K1LZP6</accession>
<dbReference type="PATRIC" id="fig|1225176.3.peg.1914"/>
<dbReference type="PANTHER" id="PTHR34301:SF8">
    <property type="entry name" value="ATPASE DOMAIN-CONTAINING PROTEIN"/>
    <property type="match status" value="1"/>
</dbReference>
<organism evidence="2 3">
    <name type="scientific">Cecembia lonarensis (strain CCUG 58316 / KCTC 22772 / LW9)</name>
    <dbReference type="NCBI Taxonomy" id="1225176"/>
    <lineage>
        <taxon>Bacteria</taxon>
        <taxon>Pseudomonadati</taxon>
        <taxon>Bacteroidota</taxon>
        <taxon>Cytophagia</taxon>
        <taxon>Cytophagales</taxon>
        <taxon>Cyclobacteriaceae</taxon>
        <taxon>Cecembia</taxon>
    </lineage>
</organism>
<dbReference type="InterPro" id="IPR011579">
    <property type="entry name" value="ATPase_dom"/>
</dbReference>
<reference evidence="2 3" key="1">
    <citation type="journal article" date="2012" name="J. Bacteriol.">
        <title>Draft Genome Sequence of Cecembia lonarensis Strain LW9T, Isolated from Lonar Lake, a Haloalkaline Lake in India.</title>
        <authorList>
            <person name="Shivaji S."/>
            <person name="Ara S."/>
            <person name="Singh A."/>
            <person name="Pinnaka A.K."/>
        </authorList>
    </citation>
    <scope>NUCLEOTIDE SEQUENCE [LARGE SCALE GENOMIC DNA]</scope>
    <source>
        <strain evidence="2 3">LW9</strain>
    </source>
</reference>
<proteinExistence type="predicted"/>